<dbReference type="SUPFAM" id="SSF54713">
    <property type="entry name" value="Elongation factor Ts (EF-Ts), dimerisation domain"/>
    <property type="match status" value="2"/>
</dbReference>
<gene>
    <name evidence="5" type="primary">tsf</name>
    <name evidence="9" type="ORF">IAB78_06575</name>
</gene>
<evidence type="ECO:0000256" key="1">
    <source>
        <dbReference type="ARBA" id="ARBA00005532"/>
    </source>
</evidence>
<dbReference type="Proteomes" id="UP000823750">
    <property type="component" value="Unassembled WGS sequence"/>
</dbReference>
<evidence type="ECO:0000256" key="6">
    <source>
        <dbReference type="RuleBase" id="RU000642"/>
    </source>
</evidence>
<comment type="subcellular location">
    <subcellularLocation>
        <location evidence="5 7">Cytoplasm</location>
    </subcellularLocation>
</comment>
<feature type="region of interest" description="Involved in Mg(2+) ion dislocation from EF-Tu" evidence="5">
    <location>
        <begin position="79"/>
        <end position="82"/>
    </location>
</feature>
<dbReference type="InterPro" id="IPR001816">
    <property type="entry name" value="Transl_elong_EFTs/EF1B"/>
</dbReference>
<proteinExistence type="inferred from homology"/>
<keyword evidence="5" id="KW-0963">Cytoplasm</keyword>
<reference evidence="9" key="2">
    <citation type="journal article" date="2021" name="PeerJ">
        <title>Extensive microbial diversity within the chicken gut microbiome revealed by metagenomics and culture.</title>
        <authorList>
            <person name="Gilroy R."/>
            <person name="Ravi A."/>
            <person name="Getino M."/>
            <person name="Pursley I."/>
            <person name="Horton D.L."/>
            <person name="Alikhan N.F."/>
            <person name="Baker D."/>
            <person name="Gharbi K."/>
            <person name="Hall N."/>
            <person name="Watson M."/>
            <person name="Adriaenssens E.M."/>
            <person name="Foster-Nyarko E."/>
            <person name="Jarju S."/>
            <person name="Secka A."/>
            <person name="Antonio M."/>
            <person name="Oren A."/>
            <person name="Chaudhuri R.R."/>
            <person name="La Ragione R."/>
            <person name="Hildebrand F."/>
            <person name="Pallen M.J."/>
        </authorList>
    </citation>
    <scope>NUCLEOTIDE SEQUENCE</scope>
    <source>
        <strain evidence="9">B2-16538</strain>
    </source>
</reference>
<evidence type="ECO:0000256" key="7">
    <source>
        <dbReference type="RuleBase" id="RU000643"/>
    </source>
</evidence>
<comment type="caution">
    <text evidence="9">The sequence shown here is derived from an EMBL/GenBank/DDBJ whole genome shotgun (WGS) entry which is preliminary data.</text>
</comment>
<dbReference type="SUPFAM" id="SSF46934">
    <property type="entry name" value="UBA-like"/>
    <property type="match status" value="1"/>
</dbReference>
<sequence>MEIKAADVMKLRQMTGAGMMDCKKALVEANGDYARAQEIIREKGKLVAAKRADRETSEGAVIAEVNGGKAILVSLGCETDFVAKNAEFQAVAKAIADAAMASFPEDAEALKSCALADGQTVEEAVTQQTGKTGEKHSLAYYARLEAPYISSYIHTINGKLGAIVAFNKEVPAEVGKGIAMQVASMNPVAVNKESVPQNVIDNELTVAVEKTKEELVKKAVDAALNKAGINPAHVDSEAHIESNTAKGWLTQEQADKAREIIKTVSAEKSANLPEAMINNIANGRLNKFFKENTLEEQEYQMGDGKTSVKDFLAGVDKEAKVLAFKRFSLND</sequence>
<dbReference type="EMBL" id="JADILX010000094">
    <property type="protein sequence ID" value="MBO8486073.1"/>
    <property type="molecule type" value="Genomic_DNA"/>
</dbReference>
<protein>
    <recommendedName>
        <fullName evidence="2 5">Elongation factor Ts</fullName>
        <shortName evidence="5">EF-Ts</shortName>
    </recommendedName>
</protein>
<evidence type="ECO:0000313" key="10">
    <source>
        <dbReference type="Proteomes" id="UP000823750"/>
    </source>
</evidence>
<evidence type="ECO:0000259" key="8">
    <source>
        <dbReference type="Pfam" id="PF00889"/>
    </source>
</evidence>
<dbReference type="PANTHER" id="PTHR11741">
    <property type="entry name" value="ELONGATION FACTOR TS"/>
    <property type="match status" value="1"/>
</dbReference>
<keyword evidence="3 5" id="KW-0251">Elongation factor</keyword>
<dbReference type="InterPro" id="IPR009060">
    <property type="entry name" value="UBA-like_sf"/>
</dbReference>
<dbReference type="InterPro" id="IPR014039">
    <property type="entry name" value="Transl_elong_EFTs/EF1B_dimer"/>
</dbReference>
<feature type="domain" description="Translation elongation factor EFTs/EF1B dimerisation" evidence="8">
    <location>
        <begin position="250"/>
        <end position="329"/>
    </location>
</feature>
<evidence type="ECO:0000256" key="3">
    <source>
        <dbReference type="ARBA" id="ARBA00022768"/>
    </source>
</evidence>
<dbReference type="PROSITE" id="PS01127">
    <property type="entry name" value="EF_TS_2"/>
    <property type="match status" value="1"/>
</dbReference>
<evidence type="ECO:0000256" key="2">
    <source>
        <dbReference type="ARBA" id="ARBA00016956"/>
    </source>
</evidence>
<dbReference type="Gene3D" id="1.10.286.20">
    <property type="match status" value="2"/>
</dbReference>
<keyword evidence="4 5" id="KW-0648">Protein biosynthesis</keyword>
<evidence type="ECO:0000256" key="4">
    <source>
        <dbReference type="ARBA" id="ARBA00022917"/>
    </source>
</evidence>
<dbReference type="GO" id="GO:0003746">
    <property type="term" value="F:translation elongation factor activity"/>
    <property type="evidence" value="ECO:0007669"/>
    <property type="project" value="UniProtKB-UniRule"/>
</dbReference>
<dbReference type="Pfam" id="PF00889">
    <property type="entry name" value="EF_TS"/>
    <property type="match status" value="2"/>
</dbReference>
<name>A0A9D9J3N6_9BACT</name>
<organism evidence="9 10">
    <name type="scientific">Candidatus Cryptobacteroides excrementavium</name>
    <dbReference type="NCBI Taxonomy" id="2840759"/>
    <lineage>
        <taxon>Bacteria</taxon>
        <taxon>Pseudomonadati</taxon>
        <taxon>Bacteroidota</taxon>
        <taxon>Bacteroidia</taxon>
        <taxon>Bacteroidales</taxon>
        <taxon>Candidatus Cryptobacteroides</taxon>
    </lineage>
</organism>
<feature type="domain" description="Translation elongation factor EFTs/EF1B dimerisation" evidence="8">
    <location>
        <begin position="70"/>
        <end position="217"/>
    </location>
</feature>
<dbReference type="CDD" id="cd14275">
    <property type="entry name" value="UBA_EF-Ts"/>
    <property type="match status" value="1"/>
</dbReference>
<evidence type="ECO:0000313" key="9">
    <source>
        <dbReference type="EMBL" id="MBO8486073.1"/>
    </source>
</evidence>
<dbReference type="NCBIfam" id="TIGR00116">
    <property type="entry name" value="tsf"/>
    <property type="match status" value="1"/>
</dbReference>
<dbReference type="FunFam" id="1.10.8.10:FF:000001">
    <property type="entry name" value="Elongation factor Ts"/>
    <property type="match status" value="1"/>
</dbReference>
<evidence type="ECO:0000256" key="5">
    <source>
        <dbReference type="HAMAP-Rule" id="MF_00050"/>
    </source>
</evidence>
<dbReference type="AlphaFoldDB" id="A0A9D9J3N6"/>
<dbReference type="GO" id="GO:0005737">
    <property type="term" value="C:cytoplasm"/>
    <property type="evidence" value="ECO:0007669"/>
    <property type="project" value="UniProtKB-SubCell"/>
</dbReference>
<dbReference type="PANTHER" id="PTHR11741:SF0">
    <property type="entry name" value="ELONGATION FACTOR TS, MITOCHONDRIAL"/>
    <property type="match status" value="1"/>
</dbReference>
<comment type="similarity">
    <text evidence="1 5 6">Belongs to the EF-Ts family.</text>
</comment>
<dbReference type="InterPro" id="IPR018101">
    <property type="entry name" value="Transl_elong_Ts_CS"/>
</dbReference>
<dbReference type="PROSITE" id="PS01126">
    <property type="entry name" value="EF_TS_1"/>
    <property type="match status" value="1"/>
</dbReference>
<reference evidence="9" key="1">
    <citation type="submission" date="2020-10" db="EMBL/GenBank/DDBJ databases">
        <authorList>
            <person name="Gilroy R."/>
        </authorList>
    </citation>
    <scope>NUCLEOTIDE SEQUENCE</scope>
    <source>
        <strain evidence="9">B2-16538</strain>
    </source>
</reference>
<dbReference type="InterPro" id="IPR036402">
    <property type="entry name" value="EF-Ts_dimer_sf"/>
</dbReference>
<dbReference type="HAMAP" id="MF_00050">
    <property type="entry name" value="EF_Ts"/>
    <property type="match status" value="1"/>
</dbReference>
<dbReference type="Gene3D" id="1.10.8.10">
    <property type="entry name" value="DNA helicase RuvA subunit, C-terminal domain"/>
    <property type="match status" value="1"/>
</dbReference>
<dbReference type="Gene3D" id="3.30.479.20">
    <property type="entry name" value="Elongation factor Ts, dimerisation domain"/>
    <property type="match status" value="3"/>
</dbReference>
<accession>A0A9D9J3N6</accession>
<comment type="function">
    <text evidence="5 6">Associates with the EF-Tu.GDP complex and induces the exchange of GDP to GTP. It remains bound to the aminoacyl-tRNA.EF-Tu.GTP complex up to the GTP hydrolysis stage on the ribosome.</text>
</comment>